<comment type="similarity">
    <text evidence="1">Belongs to the DinB family.</text>
</comment>
<feature type="binding site" evidence="3">
    <location>
        <position position="134"/>
    </location>
    <ligand>
        <name>a divalent metal cation</name>
        <dbReference type="ChEBI" id="CHEBI:60240"/>
    </ligand>
</feature>
<evidence type="ECO:0000313" key="5">
    <source>
        <dbReference type="Proteomes" id="UP000051913"/>
    </source>
</evidence>
<dbReference type="Gene3D" id="1.20.120.450">
    <property type="entry name" value="dinb family like domain"/>
    <property type="match status" value="1"/>
</dbReference>
<protein>
    <submittedName>
        <fullName evidence="4">Damage-inducible protein DinB</fullName>
    </submittedName>
</protein>
<evidence type="ECO:0000313" key="4">
    <source>
        <dbReference type="EMBL" id="KRR08545.1"/>
    </source>
</evidence>
<gene>
    <name evidence="4" type="ORF">CP49_24945</name>
</gene>
<dbReference type="AlphaFoldDB" id="A0A0R3LLA0"/>
<dbReference type="PANTHER" id="PTHR37302:SF3">
    <property type="entry name" value="DAMAGE-INDUCIBLE PROTEIN DINB"/>
    <property type="match status" value="1"/>
</dbReference>
<dbReference type="OrthoDB" id="9807509at2"/>
<sequence>MNDVLPYRTMAYNNAWANHRLLTACLGLTPEEFTAKRTGFFPSLRATLNHILIIDHFYVDAMEGGTLGPAAFADDEPCATVAALKEAQAAVDRRLLKVVEALDSAGLQRIVSVHRGSSIQRERMDRLLLHLFQHQVHHRGQAHAMLSGTSVSPPQLDEFFAVGEAPLRAAEFAELGWSEERIWGGPDAKA</sequence>
<organism evidence="4 5">
    <name type="scientific">Bradyrhizobium valentinum</name>
    <dbReference type="NCBI Taxonomy" id="1518501"/>
    <lineage>
        <taxon>Bacteria</taxon>
        <taxon>Pseudomonadati</taxon>
        <taxon>Pseudomonadota</taxon>
        <taxon>Alphaproteobacteria</taxon>
        <taxon>Hyphomicrobiales</taxon>
        <taxon>Nitrobacteraceae</taxon>
        <taxon>Bradyrhizobium</taxon>
    </lineage>
</organism>
<proteinExistence type="inferred from homology"/>
<dbReference type="InterPro" id="IPR007837">
    <property type="entry name" value="DinB"/>
</dbReference>
<dbReference type="InterPro" id="IPR034660">
    <property type="entry name" value="DinB/YfiT-like"/>
</dbReference>
<comment type="caution">
    <text evidence="4">The sequence shown here is derived from an EMBL/GenBank/DDBJ whole genome shotgun (WGS) entry which is preliminary data.</text>
</comment>
<dbReference type="SUPFAM" id="SSF109854">
    <property type="entry name" value="DinB/YfiT-like putative metalloenzymes"/>
    <property type="match status" value="1"/>
</dbReference>
<dbReference type="Pfam" id="PF05163">
    <property type="entry name" value="DinB"/>
    <property type="match status" value="1"/>
</dbReference>
<dbReference type="STRING" id="1518501.CQ10_13135"/>
<dbReference type="RefSeq" id="WP_057850610.1">
    <property type="nucleotide sequence ID" value="NZ_LLXX01000077.1"/>
</dbReference>
<keyword evidence="2 3" id="KW-0479">Metal-binding</keyword>
<evidence type="ECO:0000256" key="2">
    <source>
        <dbReference type="ARBA" id="ARBA00022723"/>
    </source>
</evidence>
<feature type="binding site" evidence="3">
    <location>
        <position position="138"/>
    </location>
    <ligand>
        <name>a divalent metal cation</name>
        <dbReference type="ChEBI" id="CHEBI:60240"/>
    </ligand>
</feature>
<dbReference type="GO" id="GO:0046872">
    <property type="term" value="F:metal ion binding"/>
    <property type="evidence" value="ECO:0007669"/>
    <property type="project" value="UniProtKB-KW"/>
</dbReference>
<reference evidence="4 5" key="1">
    <citation type="submission" date="2014-03" db="EMBL/GenBank/DDBJ databases">
        <title>Bradyrhizobium valentinum sp. nov., isolated from effective nodules of Lupinus mariae-josephae, a lupine endemic of basic-lime soils in Eastern Spain.</title>
        <authorList>
            <person name="Duran D."/>
            <person name="Rey L."/>
            <person name="Navarro A."/>
            <person name="Busquets A."/>
            <person name="Imperial J."/>
            <person name="Ruiz-Argueso T."/>
        </authorList>
    </citation>
    <scope>NUCLEOTIDE SEQUENCE [LARGE SCALE GENOMIC DNA]</scope>
    <source>
        <strain evidence="4 5">LmjM3</strain>
    </source>
</reference>
<feature type="binding site" evidence="3">
    <location>
        <position position="50"/>
    </location>
    <ligand>
        <name>a divalent metal cation</name>
        <dbReference type="ChEBI" id="CHEBI:60240"/>
    </ligand>
</feature>
<dbReference type="PANTHER" id="PTHR37302">
    <property type="entry name" value="SLR1116 PROTEIN"/>
    <property type="match status" value="1"/>
</dbReference>
<evidence type="ECO:0000256" key="3">
    <source>
        <dbReference type="PIRSR" id="PIRSR607837-1"/>
    </source>
</evidence>
<accession>A0A0R3LLA0</accession>
<dbReference type="Proteomes" id="UP000051913">
    <property type="component" value="Unassembled WGS sequence"/>
</dbReference>
<keyword evidence="5" id="KW-1185">Reference proteome</keyword>
<evidence type="ECO:0000256" key="1">
    <source>
        <dbReference type="ARBA" id="ARBA00008635"/>
    </source>
</evidence>
<name>A0A0R3LLA0_9BRAD</name>
<dbReference type="EMBL" id="LLXX01000077">
    <property type="protein sequence ID" value="KRR08545.1"/>
    <property type="molecule type" value="Genomic_DNA"/>
</dbReference>